<feature type="compositionally biased region" description="Basic residues" evidence="1">
    <location>
        <begin position="60"/>
        <end position="77"/>
    </location>
</feature>
<keyword evidence="3" id="KW-1185">Reference proteome</keyword>
<evidence type="ECO:0000313" key="2">
    <source>
        <dbReference type="EMBL" id="MCI53191.1"/>
    </source>
</evidence>
<evidence type="ECO:0000256" key="1">
    <source>
        <dbReference type="SAM" id="MobiDB-lite"/>
    </source>
</evidence>
<reference evidence="2 3" key="1">
    <citation type="journal article" date="2018" name="Front. Plant Sci.">
        <title>Red Clover (Trifolium pratense) and Zigzag Clover (T. medium) - A Picture of Genomic Similarities and Differences.</title>
        <authorList>
            <person name="Dluhosova J."/>
            <person name="Istvanek J."/>
            <person name="Nedelnik J."/>
            <person name="Repkova J."/>
        </authorList>
    </citation>
    <scope>NUCLEOTIDE SEQUENCE [LARGE SCALE GENOMIC DNA]</scope>
    <source>
        <strain evidence="3">cv. 10/8</strain>
        <tissue evidence="2">Leaf</tissue>
    </source>
</reference>
<feature type="region of interest" description="Disordered" evidence="1">
    <location>
        <begin position="48"/>
        <end position="77"/>
    </location>
</feature>
<organism evidence="2 3">
    <name type="scientific">Trifolium medium</name>
    <dbReference type="NCBI Taxonomy" id="97028"/>
    <lineage>
        <taxon>Eukaryota</taxon>
        <taxon>Viridiplantae</taxon>
        <taxon>Streptophyta</taxon>
        <taxon>Embryophyta</taxon>
        <taxon>Tracheophyta</taxon>
        <taxon>Spermatophyta</taxon>
        <taxon>Magnoliopsida</taxon>
        <taxon>eudicotyledons</taxon>
        <taxon>Gunneridae</taxon>
        <taxon>Pentapetalae</taxon>
        <taxon>rosids</taxon>
        <taxon>fabids</taxon>
        <taxon>Fabales</taxon>
        <taxon>Fabaceae</taxon>
        <taxon>Papilionoideae</taxon>
        <taxon>50 kb inversion clade</taxon>
        <taxon>NPAAA clade</taxon>
        <taxon>Hologalegina</taxon>
        <taxon>IRL clade</taxon>
        <taxon>Trifolieae</taxon>
        <taxon>Trifolium</taxon>
    </lineage>
</organism>
<dbReference type="AlphaFoldDB" id="A0A392SWG2"/>
<dbReference type="EMBL" id="LXQA010459473">
    <property type="protein sequence ID" value="MCI53191.1"/>
    <property type="molecule type" value="Genomic_DNA"/>
</dbReference>
<name>A0A392SWG2_9FABA</name>
<evidence type="ECO:0000313" key="3">
    <source>
        <dbReference type="Proteomes" id="UP000265520"/>
    </source>
</evidence>
<feature type="non-terminal residue" evidence="2">
    <location>
        <position position="77"/>
    </location>
</feature>
<sequence length="77" mass="8626">MAQLEIGIGTIKEVPQDIENKLKRLAIEVDIKSPWVTTWGRTRKVATRTKPQLGVNATPVKKKPVKREKHVKKGAEG</sequence>
<comment type="caution">
    <text evidence="2">The sequence shown here is derived from an EMBL/GenBank/DDBJ whole genome shotgun (WGS) entry which is preliminary data.</text>
</comment>
<protein>
    <submittedName>
        <fullName evidence="2">Uncharacterized protein</fullName>
    </submittedName>
</protein>
<dbReference type="Proteomes" id="UP000265520">
    <property type="component" value="Unassembled WGS sequence"/>
</dbReference>
<accession>A0A392SWG2</accession>
<proteinExistence type="predicted"/>